<evidence type="ECO:0000313" key="3">
    <source>
        <dbReference type="Proteomes" id="UP000325313"/>
    </source>
</evidence>
<dbReference type="AlphaFoldDB" id="A0A5B0PT36"/>
<dbReference type="Proteomes" id="UP000325313">
    <property type="component" value="Unassembled WGS sequence"/>
</dbReference>
<feature type="region of interest" description="Disordered" evidence="1">
    <location>
        <begin position="1"/>
        <end position="89"/>
    </location>
</feature>
<dbReference type="EMBL" id="VDEP01000321">
    <property type="protein sequence ID" value="KAA1103658.1"/>
    <property type="molecule type" value="Genomic_DNA"/>
</dbReference>
<organism evidence="2 3">
    <name type="scientific">Puccinia graminis f. sp. tritici</name>
    <dbReference type="NCBI Taxonomy" id="56615"/>
    <lineage>
        <taxon>Eukaryota</taxon>
        <taxon>Fungi</taxon>
        <taxon>Dikarya</taxon>
        <taxon>Basidiomycota</taxon>
        <taxon>Pucciniomycotina</taxon>
        <taxon>Pucciniomycetes</taxon>
        <taxon>Pucciniales</taxon>
        <taxon>Pucciniaceae</taxon>
        <taxon>Puccinia</taxon>
    </lineage>
</organism>
<evidence type="ECO:0000313" key="2">
    <source>
        <dbReference type="EMBL" id="KAA1103658.1"/>
    </source>
</evidence>
<reference evidence="2 3" key="1">
    <citation type="submission" date="2019-05" db="EMBL/GenBank/DDBJ databases">
        <title>Emergence of the Ug99 lineage of the wheat stem rust pathogen through somatic hybridization.</title>
        <authorList>
            <person name="Li F."/>
            <person name="Upadhyaya N.M."/>
            <person name="Sperschneider J."/>
            <person name="Matny O."/>
            <person name="Nguyen-Phuc H."/>
            <person name="Mago R."/>
            <person name="Raley C."/>
            <person name="Miller M.E."/>
            <person name="Silverstein K.A.T."/>
            <person name="Henningsen E."/>
            <person name="Hirsch C.D."/>
            <person name="Visser B."/>
            <person name="Pretorius Z.A."/>
            <person name="Steffenson B.J."/>
            <person name="Schwessinger B."/>
            <person name="Dodds P.N."/>
            <person name="Figueroa M."/>
        </authorList>
    </citation>
    <scope>NUCLEOTIDE SEQUENCE [LARGE SCALE GENOMIC DNA]</scope>
    <source>
        <strain evidence="2 3">Ug99</strain>
    </source>
</reference>
<name>A0A5B0PT36_PUCGR</name>
<gene>
    <name evidence="2" type="ORF">PGTUg99_006218</name>
</gene>
<accession>A0A5B0PT36</accession>
<comment type="caution">
    <text evidence="2">The sequence shown here is derived from an EMBL/GenBank/DDBJ whole genome shotgun (WGS) entry which is preliminary data.</text>
</comment>
<feature type="compositionally biased region" description="Polar residues" evidence="1">
    <location>
        <begin position="80"/>
        <end position="89"/>
    </location>
</feature>
<proteinExistence type="predicted"/>
<protein>
    <submittedName>
        <fullName evidence="2">Uncharacterized protein</fullName>
    </submittedName>
</protein>
<evidence type="ECO:0000256" key="1">
    <source>
        <dbReference type="SAM" id="MobiDB-lite"/>
    </source>
</evidence>
<sequence>MTGHDRPLSRGVLQPITGHNRPWSGGLLHPMTGHNRPSSGGVLHQMTGQDRPSSGGVLHRMTGQYRPPSGMCTPPDDRTNQNQPEPINQLKKSNNFKRKRIMKKQTTTVKEE</sequence>